<feature type="domain" description="Beta-ketoacyl-[acyl-carrier-protein] synthase III N-terminal" evidence="4">
    <location>
        <begin position="115"/>
        <end position="181"/>
    </location>
</feature>
<dbReference type="Pfam" id="PF08541">
    <property type="entry name" value="ACP_syn_III_C"/>
    <property type="match status" value="1"/>
</dbReference>
<dbReference type="GO" id="GO:0044550">
    <property type="term" value="P:secondary metabolite biosynthetic process"/>
    <property type="evidence" value="ECO:0007669"/>
    <property type="project" value="TreeGrafter"/>
</dbReference>
<keyword evidence="2" id="KW-0012">Acyltransferase</keyword>
<gene>
    <name evidence="5" type="ORF">AF80_06695</name>
</gene>
<sequence length="357" mass="40582">MKTIFYGKRISGILSLLPETEYNFEDDMKYNNLSEKQNRKLQKTMGYDRHRFFKSDTYVSKVAIFGLKYMFEKNILKKDDISALIVTTTTPDFLMPATSNLIMSELDLDNSVFCMDTNQQCAGFTNGLLQAFMLLNNNNMKKVVLITGDVLAKNPDRSNTSSYPLSGDAICITIIENCDKNLPIYFHSIIDANKYDALVFPSMGFRVVTEEERKKFASEKYGGYDYLPCVHMDGQAVFQYVMQDVPKYVYETLEFAKTDKGSLNYYFFHQPNKFMVDKLAQKIDVSAEKVPSNVVTFYGNSNSSTIPIAICHNAKDEMLSTDNYKCMLAGFGAGLSYSGIVMNLGEFDFCEMLITTF</sequence>
<dbReference type="AlphaFoldDB" id="A0A0G9KSB0"/>
<dbReference type="InterPro" id="IPR013751">
    <property type="entry name" value="ACP_syn_III_N"/>
</dbReference>
<dbReference type="PANTHER" id="PTHR34069:SF2">
    <property type="entry name" value="BETA-KETOACYL-[ACYL-CARRIER-PROTEIN] SYNTHASE III"/>
    <property type="match status" value="1"/>
</dbReference>
<organism evidence="5 6">
    <name type="scientific">Aliarcobacter butzleri L355</name>
    <dbReference type="NCBI Taxonomy" id="1447263"/>
    <lineage>
        <taxon>Bacteria</taxon>
        <taxon>Pseudomonadati</taxon>
        <taxon>Campylobacterota</taxon>
        <taxon>Epsilonproteobacteria</taxon>
        <taxon>Campylobacterales</taxon>
        <taxon>Arcobacteraceae</taxon>
        <taxon>Aliarcobacter</taxon>
    </lineage>
</organism>
<dbReference type="PATRIC" id="fig|1447263.3.peg.1309"/>
<evidence type="ECO:0000259" key="4">
    <source>
        <dbReference type="Pfam" id="PF08545"/>
    </source>
</evidence>
<dbReference type="GO" id="GO:0004315">
    <property type="term" value="F:3-oxoacyl-[acyl-carrier-protein] synthase activity"/>
    <property type="evidence" value="ECO:0007669"/>
    <property type="project" value="InterPro"/>
</dbReference>
<evidence type="ECO:0000259" key="3">
    <source>
        <dbReference type="Pfam" id="PF08541"/>
    </source>
</evidence>
<dbReference type="RefSeq" id="WP_046998354.1">
    <property type="nucleotide sequence ID" value="NZ_JAIW01000045.1"/>
</dbReference>
<feature type="domain" description="Beta-ketoacyl-[acyl-carrier-protein] synthase III C-terminal" evidence="3">
    <location>
        <begin position="253"/>
        <end position="343"/>
    </location>
</feature>
<evidence type="ECO:0000313" key="5">
    <source>
        <dbReference type="EMBL" id="KLE09492.1"/>
    </source>
</evidence>
<evidence type="ECO:0008006" key="7">
    <source>
        <dbReference type="Google" id="ProtNLM"/>
    </source>
</evidence>
<dbReference type="InterPro" id="IPR013747">
    <property type="entry name" value="ACP_syn_III_C"/>
</dbReference>
<reference evidence="5 6" key="1">
    <citation type="submission" date="2014-01" db="EMBL/GenBank/DDBJ databases">
        <title>Development of a Comparative Genomic Fingerprinting Assay for High Resolution Genotyping of Arcobacter butzleri.</title>
        <authorList>
            <person name="Webb A.L."/>
            <person name="Inglis G.D."/>
            <person name="Kruczkiewicz P."/>
            <person name="Selinger L.B."/>
            <person name="Taboada E.N."/>
        </authorList>
    </citation>
    <scope>NUCLEOTIDE SEQUENCE [LARGE SCALE GENOMIC DNA]</scope>
    <source>
        <strain evidence="5 6">L355</strain>
    </source>
</reference>
<dbReference type="Pfam" id="PF08545">
    <property type="entry name" value="ACP_syn_III"/>
    <property type="match status" value="1"/>
</dbReference>
<proteinExistence type="predicted"/>
<evidence type="ECO:0000256" key="2">
    <source>
        <dbReference type="ARBA" id="ARBA00023315"/>
    </source>
</evidence>
<dbReference type="PANTHER" id="PTHR34069">
    <property type="entry name" value="3-OXOACYL-[ACYL-CARRIER-PROTEIN] SYNTHASE 3"/>
    <property type="match status" value="1"/>
</dbReference>
<protein>
    <recommendedName>
        <fullName evidence="7">3-oxoacyl-ACP synthase</fullName>
    </recommendedName>
</protein>
<dbReference type="SUPFAM" id="SSF53901">
    <property type="entry name" value="Thiolase-like"/>
    <property type="match status" value="1"/>
</dbReference>
<dbReference type="Proteomes" id="UP000035154">
    <property type="component" value="Unassembled WGS sequence"/>
</dbReference>
<accession>A0A0G9KSB0</accession>
<keyword evidence="1" id="KW-0808">Transferase</keyword>
<evidence type="ECO:0000313" key="6">
    <source>
        <dbReference type="Proteomes" id="UP000035154"/>
    </source>
</evidence>
<dbReference type="EMBL" id="JAIW01000045">
    <property type="protein sequence ID" value="KLE09492.1"/>
    <property type="molecule type" value="Genomic_DNA"/>
</dbReference>
<name>A0A0G9KSB0_9BACT</name>
<dbReference type="Gene3D" id="3.40.47.10">
    <property type="match status" value="1"/>
</dbReference>
<comment type="caution">
    <text evidence="5">The sequence shown here is derived from an EMBL/GenBank/DDBJ whole genome shotgun (WGS) entry which is preliminary data.</text>
</comment>
<dbReference type="GO" id="GO:0006633">
    <property type="term" value="P:fatty acid biosynthetic process"/>
    <property type="evidence" value="ECO:0007669"/>
    <property type="project" value="InterPro"/>
</dbReference>
<evidence type="ECO:0000256" key="1">
    <source>
        <dbReference type="ARBA" id="ARBA00022679"/>
    </source>
</evidence>
<dbReference type="InterPro" id="IPR016039">
    <property type="entry name" value="Thiolase-like"/>
</dbReference>